<evidence type="ECO:0000256" key="8">
    <source>
        <dbReference type="ARBA" id="ARBA00051245"/>
    </source>
</evidence>
<dbReference type="EMBL" id="CAJFCW020000006">
    <property type="protein sequence ID" value="CAG9126609.1"/>
    <property type="molecule type" value="Genomic_DNA"/>
</dbReference>
<comment type="caution">
    <text evidence="17">The sequence shown here is derived from an EMBL/GenBank/DDBJ whole genome shotgun (WGS) entry which is preliminary data.</text>
</comment>
<feature type="compositionally biased region" description="Basic and acidic residues" evidence="13">
    <location>
        <begin position="1131"/>
        <end position="1149"/>
    </location>
</feature>
<dbReference type="EMBL" id="CAJFDH010000006">
    <property type="protein sequence ID" value="CAD5229409.1"/>
    <property type="molecule type" value="Genomic_DNA"/>
</dbReference>
<feature type="compositionally biased region" description="Basic and acidic residues" evidence="13">
    <location>
        <begin position="1096"/>
        <end position="1110"/>
    </location>
</feature>
<feature type="compositionally biased region" description="Basic and acidic residues" evidence="13">
    <location>
        <begin position="928"/>
        <end position="960"/>
    </location>
</feature>
<dbReference type="GO" id="GO:0004715">
    <property type="term" value="F:non-membrane spanning protein tyrosine kinase activity"/>
    <property type="evidence" value="ECO:0007669"/>
    <property type="project" value="UniProtKB-EC"/>
</dbReference>
<feature type="compositionally biased region" description="Low complexity" evidence="13">
    <location>
        <begin position="961"/>
        <end position="971"/>
    </location>
</feature>
<gene>
    <name evidence="17" type="ORF">BOKJ2_LOCUS13468</name>
</gene>
<feature type="domain" description="SH3" evidence="15">
    <location>
        <begin position="179"/>
        <end position="250"/>
    </location>
</feature>
<dbReference type="InterPro" id="IPR008266">
    <property type="entry name" value="Tyr_kinase_AS"/>
</dbReference>
<organism evidence="17 18">
    <name type="scientific">Bursaphelenchus okinawaensis</name>
    <dbReference type="NCBI Taxonomy" id="465554"/>
    <lineage>
        <taxon>Eukaryota</taxon>
        <taxon>Metazoa</taxon>
        <taxon>Ecdysozoa</taxon>
        <taxon>Nematoda</taxon>
        <taxon>Chromadorea</taxon>
        <taxon>Rhabditida</taxon>
        <taxon>Tylenchina</taxon>
        <taxon>Tylenchomorpha</taxon>
        <taxon>Aphelenchoidea</taxon>
        <taxon>Aphelenchoididae</taxon>
        <taxon>Bursaphelenchus</taxon>
    </lineage>
</organism>
<feature type="compositionally biased region" description="Low complexity" evidence="13">
    <location>
        <begin position="1152"/>
        <end position="1165"/>
    </location>
</feature>
<dbReference type="SMART" id="SM00808">
    <property type="entry name" value="FABD"/>
    <property type="match status" value="1"/>
</dbReference>
<dbReference type="OrthoDB" id="98077at2759"/>
<dbReference type="Pfam" id="PF07714">
    <property type="entry name" value="PK_Tyr_Ser-Thr"/>
    <property type="match status" value="1"/>
</dbReference>
<evidence type="ECO:0000256" key="12">
    <source>
        <dbReference type="RuleBase" id="RU362096"/>
    </source>
</evidence>
<dbReference type="SUPFAM" id="SSF55550">
    <property type="entry name" value="SH2 domain"/>
    <property type="match status" value="1"/>
</dbReference>
<dbReference type="PANTHER" id="PTHR24418">
    <property type="entry name" value="TYROSINE-PROTEIN KINASE"/>
    <property type="match status" value="1"/>
</dbReference>
<dbReference type="InterPro" id="IPR036028">
    <property type="entry name" value="SH3-like_dom_sf"/>
</dbReference>
<feature type="compositionally biased region" description="Pro residues" evidence="13">
    <location>
        <begin position="699"/>
        <end position="713"/>
    </location>
</feature>
<dbReference type="InterPro" id="IPR036860">
    <property type="entry name" value="SH2_dom_sf"/>
</dbReference>
<dbReference type="InterPro" id="IPR020635">
    <property type="entry name" value="Tyr_kinase_cat_dom"/>
</dbReference>
<dbReference type="Gene3D" id="3.30.505.10">
    <property type="entry name" value="SH2 domain"/>
    <property type="match status" value="1"/>
</dbReference>
<keyword evidence="4 12" id="KW-0418">Kinase</keyword>
<feature type="domain" description="Protein kinase" evidence="16">
    <location>
        <begin position="373"/>
        <end position="624"/>
    </location>
</feature>
<feature type="compositionally biased region" description="Polar residues" evidence="13">
    <location>
        <begin position="26"/>
        <end position="40"/>
    </location>
</feature>
<dbReference type="FunFam" id="1.10.510.10:FF:000052">
    <property type="entry name" value="Tyrosine-protein kinase"/>
    <property type="match status" value="1"/>
</dbReference>
<dbReference type="Gene3D" id="3.30.200.20">
    <property type="entry name" value="Phosphorylase Kinase, domain 1"/>
    <property type="match status" value="1"/>
</dbReference>
<dbReference type="InterPro" id="IPR017441">
    <property type="entry name" value="Protein_kinase_ATP_BS"/>
</dbReference>
<keyword evidence="3 11" id="KW-0547">Nucleotide-binding</keyword>
<dbReference type="EC" id="2.7.10.2" evidence="12"/>
<evidence type="ECO:0000256" key="13">
    <source>
        <dbReference type="SAM" id="MobiDB-lite"/>
    </source>
</evidence>
<keyword evidence="2 12" id="KW-0808">Transferase</keyword>
<dbReference type="SMART" id="SM00252">
    <property type="entry name" value="SH2"/>
    <property type="match status" value="1"/>
</dbReference>
<feature type="compositionally biased region" description="Polar residues" evidence="13">
    <location>
        <begin position="46"/>
        <end position="60"/>
    </location>
</feature>
<evidence type="ECO:0000256" key="4">
    <source>
        <dbReference type="ARBA" id="ARBA00022777"/>
    </source>
</evidence>
<feature type="compositionally biased region" description="Basic and acidic residues" evidence="13">
    <location>
        <begin position="869"/>
        <end position="889"/>
    </location>
</feature>
<dbReference type="SMART" id="SM00326">
    <property type="entry name" value="SH3"/>
    <property type="match status" value="1"/>
</dbReference>
<dbReference type="FunFam" id="2.30.30.40:FF:000010">
    <property type="entry name" value="Tyrosine-protein kinase"/>
    <property type="match status" value="1"/>
</dbReference>
<dbReference type="CDD" id="cd11850">
    <property type="entry name" value="SH3_Abl"/>
    <property type="match status" value="1"/>
</dbReference>
<dbReference type="PRINTS" id="PR00109">
    <property type="entry name" value="TYRKINASE"/>
</dbReference>
<feature type="domain" description="SH2" evidence="14">
    <location>
        <begin position="256"/>
        <end position="346"/>
    </location>
</feature>
<sequence>MGHHQSRHSDNGSVRSKNEDFGVDNTAFNGVTPSSGQFGSSLGLYNGSTRTESPGPSYASQKHLHRHHPFCLKHQRRSASPATTSLKGFQLGQQQRNHSLRADQSPSISSFNQIDIDMDKRPASSVETFLGNGHSLPSVPRDASRWSSRDDLLSSKLVYHQQSTFGPVDELDAETSSAYNENLFVALYDFHAAGEDQLSLKRGDHVRVLAYIKTKEWCEAQFVGGKHRNQMAGAPMVGWVPSLYISPINTLDKHSWYHGKVSRNEAEFLLSSGINGSFLVRESETSLGQYSISVRHEGRVYHYRINVDCNEKLYITQDSKFKSLSELVHHHSNSSSGLICNLMYPAPKKNKGPASFSLSPTAADQWEIDRTEIVMRNKLGGGQYGDVYEGYWKKYDRTVAVKTLKEDAMALGDFLAEAAIMKNLQHENLVQLLGVCTSEAPFYIITEYMNRGNLLDYLRKSDRSLLPPTILMKIATQIAAGMAYLESRNFIHRDLAARNCLVSDDYVVKVADFGLARFMREDTYTAHAGAKFPIKWTAPEGLAYNTFSTKSDVWAFGVLLWEIATYGMTPYPGVELSDVYSLLEKGFRMDIPAGCPDSVYRLMIQCWNWSPSDRPCFNDLHKSLEVLFNSNTFENEVASQLEKTRASKTNRSNSASNRLAFAASPRLSLDSGKFSHEPSVGDRRLSSSMTTTTHSTFHPPDPPHLEFPPPPPPRPHRTISSSSTGNPMSTFCPQTHTSPRNSPPDERKNKNMPLPVPPASAKPKLRTIPSMDSEVPELPSPLAEKNLRKTVGKFGTMPKGQRIEAFLESMRKDPSEENTLEDSVITHETSSDDSLDALPQTSVSAPSTARTENGEPQNELLNQLKQRLKKTEQEQTKEKRPEPKPRKVDGGSQTDAKTTGWRKKSIGKNNTVVTAAPTARNSSTLPLKKTEEPKDKKNDDNELKARIRQLRHVDKIEEVSKTSPRKTSSTSDELSKIFRNASPTKEETSPTKDDKVNVAKVRQLVTQKVAPLQHHRPFSMQVEAEKFGSSPSLSSQTSASSKDQRSPSGSLSSQDEPSKPPKSVGSQIFERQRQRAESSLAYQMIPKQFSTLQRSPKKDSEDKPVIDLRNRKSSIIQEDESMSRTQSLRDLTSKFEKFQHKPKAPEPKTKRFSLLEPSSSNNNNFNETQELLTLPVVDNEVPSVSKESIQELYAKVEDQLSSLKRGLDKDINHTRLIQLSDVVQQLHSTCAIYAENISPHSKFRYRELLNRLDVSVRLLRQTASGISEDQGAIGELDQNLRQMMQLVNR</sequence>
<dbReference type="InterPro" id="IPR001245">
    <property type="entry name" value="Ser-Thr/Tyr_kinase_cat_dom"/>
</dbReference>
<reference evidence="17" key="1">
    <citation type="submission" date="2020-09" db="EMBL/GenBank/DDBJ databases">
        <authorList>
            <person name="Kikuchi T."/>
        </authorList>
    </citation>
    <scope>NUCLEOTIDE SEQUENCE</scope>
    <source>
        <strain evidence="17">SH1</strain>
    </source>
</reference>
<evidence type="ECO:0000313" key="18">
    <source>
        <dbReference type="Proteomes" id="UP000614601"/>
    </source>
</evidence>
<dbReference type="PROSITE" id="PS00107">
    <property type="entry name" value="PROTEIN_KINASE_ATP"/>
    <property type="match status" value="1"/>
</dbReference>
<feature type="compositionally biased region" description="Polar residues" evidence="13">
    <location>
        <begin position="718"/>
        <end position="740"/>
    </location>
</feature>
<keyword evidence="18" id="KW-1185">Reference proteome</keyword>
<dbReference type="SUPFAM" id="SSF56112">
    <property type="entry name" value="Protein kinase-like (PK-like)"/>
    <property type="match status" value="1"/>
</dbReference>
<feature type="compositionally biased region" description="Low complexity" evidence="13">
    <location>
        <begin position="686"/>
        <end position="698"/>
    </location>
</feature>
<dbReference type="Gene3D" id="1.10.510.10">
    <property type="entry name" value="Transferase(Phosphotransferase) domain 1"/>
    <property type="match status" value="1"/>
</dbReference>
<dbReference type="Pfam" id="PF08919">
    <property type="entry name" value="F_actin_bind"/>
    <property type="match status" value="1"/>
</dbReference>
<dbReference type="SUPFAM" id="SSF50044">
    <property type="entry name" value="SH3-domain"/>
    <property type="match status" value="1"/>
</dbReference>
<dbReference type="FunFam" id="3.30.505.10:FF:000004">
    <property type="entry name" value="Tyrosine-protein kinase"/>
    <property type="match status" value="1"/>
</dbReference>
<proteinExistence type="inferred from homology"/>
<dbReference type="PROSITE" id="PS00109">
    <property type="entry name" value="PROTEIN_KINASE_TYR"/>
    <property type="match status" value="1"/>
</dbReference>
<comment type="similarity">
    <text evidence="12">Belongs to the protein kinase superfamily. Tyr protein kinase family.</text>
</comment>
<feature type="region of interest" description="Disordered" evidence="13">
    <location>
        <begin position="1"/>
        <end position="66"/>
    </location>
</feature>
<keyword evidence="5 11" id="KW-0067">ATP-binding</keyword>
<feature type="compositionally biased region" description="Polar residues" evidence="13">
    <location>
        <begin position="839"/>
        <end position="861"/>
    </location>
</feature>
<dbReference type="PROSITE" id="PS50011">
    <property type="entry name" value="PROTEIN_KINASE_DOM"/>
    <property type="match status" value="1"/>
</dbReference>
<dbReference type="PRINTS" id="PR00401">
    <property type="entry name" value="SH2DOMAIN"/>
</dbReference>
<dbReference type="Gene3D" id="2.30.30.40">
    <property type="entry name" value="SH3 Domains"/>
    <property type="match status" value="1"/>
</dbReference>
<dbReference type="InterPro" id="IPR000980">
    <property type="entry name" value="SH2"/>
</dbReference>
<evidence type="ECO:0000256" key="6">
    <source>
        <dbReference type="ARBA" id="ARBA00022999"/>
    </source>
</evidence>
<feature type="compositionally biased region" description="Low complexity" evidence="13">
    <location>
        <begin position="1029"/>
        <end position="1041"/>
    </location>
</feature>
<evidence type="ECO:0000256" key="7">
    <source>
        <dbReference type="ARBA" id="ARBA00023137"/>
    </source>
</evidence>
<evidence type="ECO:0000256" key="9">
    <source>
        <dbReference type="PROSITE-ProRule" id="PRU00191"/>
    </source>
</evidence>
<evidence type="ECO:0000256" key="2">
    <source>
        <dbReference type="ARBA" id="ARBA00022679"/>
    </source>
</evidence>
<feature type="region of interest" description="Disordered" evidence="13">
    <location>
        <begin position="810"/>
        <end position="1165"/>
    </location>
</feature>
<dbReference type="GO" id="GO:0007154">
    <property type="term" value="P:cell communication"/>
    <property type="evidence" value="ECO:0007669"/>
    <property type="project" value="UniProtKB-ARBA"/>
</dbReference>
<dbReference type="SMART" id="SM00219">
    <property type="entry name" value="TyrKc"/>
    <property type="match status" value="1"/>
</dbReference>
<feature type="binding site" evidence="11">
    <location>
        <position position="402"/>
    </location>
    <ligand>
        <name>ATP</name>
        <dbReference type="ChEBI" id="CHEBI:30616"/>
    </ligand>
</feature>
<evidence type="ECO:0000256" key="5">
    <source>
        <dbReference type="ARBA" id="ARBA00022840"/>
    </source>
</evidence>
<dbReference type="GO" id="GO:0023052">
    <property type="term" value="P:signaling"/>
    <property type="evidence" value="ECO:0007669"/>
    <property type="project" value="UniProtKB-ARBA"/>
</dbReference>
<protein>
    <recommendedName>
        <fullName evidence="12">Tyrosine-protein kinase</fullName>
        <ecNumber evidence="12">2.7.10.2</ecNumber>
    </recommendedName>
</protein>
<evidence type="ECO:0000313" key="17">
    <source>
        <dbReference type="EMBL" id="CAD5229409.1"/>
    </source>
</evidence>
<name>A0A811LPR2_9BILA</name>
<evidence type="ECO:0000259" key="15">
    <source>
        <dbReference type="PROSITE" id="PS50002"/>
    </source>
</evidence>
<dbReference type="GO" id="GO:0005524">
    <property type="term" value="F:ATP binding"/>
    <property type="evidence" value="ECO:0007669"/>
    <property type="project" value="UniProtKB-UniRule"/>
</dbReference>
<evidence type="ECO:0000256" key="1">
    <source>
        <dbReference type="ARBA" id="ARBA00022443"/>
    </source>
</evidence>
<feature type="compositionally biased region" description="Polar residues" evidence="13">
    <location>
        <begin position="907"/>
        <end position="925"/>
    </location>
</feature>
<dbReference type="CDD" id="cd09935">
    <property type="entry name" value="SH2_ABL"/>
    <property type="match status" value="1"/>
</dbReference>
<dbReference type="InterPro" id="IPR035837">
    <property type="entry name" value="ABL_SH2"/>
</dbReference>
<feature type="compositionally biased region" description="Basic and acidic residues" evidence="13">
    <location>
        <begin position="984"/>
        <end position="997"/>
    </location>
</feature>
<dbReference type="InterPro" id="IPR015015">
    <property type="entry name" value="F-actin-binding"/>
</dbReference>
<keyword evidence="6 9" id="KW-0727">SH2 domain</keyword>
<dbReference type="Proteomes" id="UP000783686">
    <property type="component" value="Unassembled WGS sequence"/>
</dbReference>
<evidence type="ECO:0000256" key="10">
    <source>
        <dbReference type="PROSITE-ProRule" id="PRU00192"/>
    </source>
</evidence>
<dbReference type="PROSITE" id="PS50001">
    <property type="entry name" value="SH2"/>
    <property type="match status" value="1"/>
</dbReference>
<dbReference type="PROSITE" id="PS50002">
    <property type="entry name" value="SH3"/>
    <property type="match status" value="1"/>
</dbReference>
<dbReference type="Proteomes" id="UP000614601">
    <property type="component" value="Unassembled WGS sequence"/>
</dbReference>
<dbReference type="Pfam" id="PF00018">
    <property type="entry name" value="SH3_1"/>
    <property type="match status" value="1"/>
</dbReference>
<accession>A0A811LPR2</accession>
<dbReference type="Gene3D" id="1.20.120.330">
    <property type="entry name" value="Nucleotidyltransferases domain 2"/>
    <property type="match status" value="1"/>
</dbReference>
<evidence type="ECO:0000256" key="11">
    <source>
        <dbReference type="PROSITE-ProRule" id="PRU10141"/>
    </source>
</evidence>
<evidence type="ECO:0000259" key="14">
    <source>
        <dbReference type="PROSITE" id="PS50001"/>
    </source>
</evidence>
<feature type="compositionally biased region" description="Basic and acidic residues" evidence="13">
    <location>
        <begin position="673"/>
        <end position="685"/>
    </location>
</feature>
<dbReference type="InterPro" id="IPR001452">
    <property type="entry name" value="SH3_domain"/>
</dbReference>
<dbReference type="InterPro" id="IPR011009">
    <property type="entry name" value="Kinase-like_dom_sf"/>
</dbReference>
<dbReference type="Pfam" id="PF00017">
    <property type="entry name" value="SH2"/>
    <property type="match status" value="1"/>
</dbReference>
<dbReference type="InterPro" id="IPR000719">
    <property type="entry name" value="Prot_kinase_dom"/>
</dbReference>
<feature type="region of interest" description="Disordered" evidence="13">
    <location>
        <begin position="670"/>
        <end position="783"/>
    </location>
</feature>
<dbReference type="GO" id="GO:0051129">
    <property type="term" value="P:negative regulation of cellular component organization"/>
    <property type="evidence" value="ECO:0007669"/>
    <property type="project" value="UniProtKB-ARBA"/>
</dbReference>
<comment type="catalytic activity">
    <reaction evidence="8 12">
        <text>L-tyrosyl-[protein] + ATP = O-phospho-L-tyrosyl-[protein] + ADP + H(+)</text>
        <dbReference type="Rhea" id="RHEA:10596"/>
        <dbReference type="Rhea" id="RHEA-COMP:10136"/>
        <dbReference type="Rhea" id="RHEA-COMP:20101"/>
        <dbReference type="ChEBI" id="CHEBI:15378"/>
        <dbReference type="ChEBI" id="CHEBI:30616"/>
        <dbReference type="ChEBI" id="CHEBI:46858"/>
        <dbReference type="ChEBI" id="CHEBI:61978"/>
        <dbReference type="ChEBI" id="CHEBI:456216"/>
        <dbReference type="EC" id="2.7.10.2"/>
    </reaction>
</comment>
<evidence type="ECO:0000259" key="16">
    <source>
        <dbReference type="PROSITE" id="PS50011"/>
    </source>
</evidence>
<dbReference type="InterPro" id="IPR050198">
    <property type="entry name" value="Non-receptor_tyrosine_kinases"/>
</dbReference>
<keyword evidence="7 12" id="KW-0829">Tyrosine-protein kinase</keyword>
<evidence type="ECO:0000256" key="3">
    <source>
        <dbReference type="ARBA" id="ARBA00022741"/>
    </source>
</evidence>
<keyword evidence="1 10" id="KW-0728">SH3 domain</keyword>
<dbReference type="FunFam" id="3.30.200.20:FF:000037">
    <property type="entry name" value="Tyrosine-protein kinase"/>
    <property type="match status" value="1"/>
</dbReference>